<gene>
    <name evidence="2" type="ORF">PA42_09020</name>
</gene>
<proteinExistence type="predicted"/>
<dbReference type="GeneID" id="69686709"/>
<dbReference type="EMBL" id="BPUX01000012">
    <property type="protein sequence ID" value="GJH42728.1"/>
    <property type="molecule type" value="Genomic_DNA"/>
</dbReference>
<dbReference type="PROSITE" id="PS51257">
    <property type="entry name" value="PROKAR_LIPOPROTEIN"/>
    <property type="match status" value="1"/>
</dbReference>
<accession>A0ABQ4VIL7</accession>
<dbReference type="RefSeq" id="WP_226690570.1">
    <property type="nucleotide sequence ID" value="NZ_BPUX01000012.1"/>
</dbReference>
<dbReference type="Pfam" id="PF24199">
    <property type="entry name" value="DUF7424"/>
    <property type="match status" value="1"/>
</dbReference>
<evidence type="ECO:0000313" key="2">
    <source>
        <dbReference type="EMBL" id="GJH42728.1"/>
    </source>
</evidence>
<comment type="caution">
    <text evidence="2">The sequence shown here is derived from an EMBL/GenBank/DDBJ whole genome shotgun (WGS) entry which is preliminary data.</text>
</comment>
<keyword evidence="3" id="KW-1185">Reference proteome</keyword>
<evidence type="ECO:0000313" key="3">
    <source>
        <dbReference type="Proteomes" id="UP001052140"/>
    </source>
</evidence>
<organism evidence="2 3">
    <name type="scientific">Pasteurella canis</name>
    <dbReference type="NCBI Taxonomy" id="753"/>
    <lineage>
        <taxon>Bacteria</taxon>
        <taxon>Pseudomonadati</taxon>
        <taxon>Pseudomonadota</taxon>
        <taxon>Gammaproteobacteria</taxon>
        <taxon>Pasteurellales</taxon>
        <taxon>Pasteurellaceae</taxon>
        <taxon>Pasteurella</taxon>
    </lineage>
</organism>
<sequence length="230" mass="26224">MKKLFLLSSLLLALTACKTEIEKDVSLKSLLNEPINTQTAILNVQIASCHNHDDSRKPSEDLLKTQQKIPTVFTNAKYKECFSKQFDSFASFEIPIDIGRFDSQSKFKNDVSIYSYKNRQLNVRTSPQLTKNINDFIESEFITNLDFNILITLKNDTKESHSFNVYSAYIDDEPIAIDYLTLEPNTEIKIRLSNASADSLWIYEDGGEVIVLSTAFDLNKILDELDNTSK</sequence>
<feature type="domain" description="DUF7424" evidence="1">
    <location>
        <begin position="19"/>
        <end position="200"/>
    </location>
</feature>
<name>A0ABQ4VIL7_9PAST</name>
<evidence type="ECO:0000259" key="1">
    <source>
        <dbReference type="Pfam" id="PF24199"/>
    </source>
</evidence>
<reference evidence="2" key="1">
    <citation type="submission" date="2024-05" db="EMBL/GenBank/DDBJ databases">
        <title>Determining zoonotic pasteurella genome.</title>
        <authorList>
            <person name="Maeda T."/>
            <person name="Takahashi T."/>
            <person name="Yoshida H."/>
        </authorList>
    </citation>
    <scope>NUCLEOTIDE SEQUENCE</scope>
    <source>
        <strain evidence="2">PA42</strain>
    </source>
</reference>
<dbReference type="Proteomes" id="UP001052140">
    <property type="component" value="Unassembled WGS sequence"/>
</dbReference>
<protein>
    <recommendedName>
        <fullName evidence="1">DUF7424 domain-containing protein</fullName>
    </recommendedName>
</protein>
<dbReference type="InterPro" id="IPR055847">
    <property type="entry name" value="DUF7424"/>
</dbReference>